<dbReference type="InterPro" id="IPR001063">
    <property type="entry name" value="Ribosomal_uL22"/>
</dbReference>
<keyword evidence="3 4" id="KW-0687">Ribonucleoprotein</keyword>
<feature type="signal peptide" evidence="5">
    <location>
        <begin position="1"/>
        <end position="28"/>
    </location>
</feature>
<dbReference type="CDD" id="cd00336">
    <property type="entry name" value="Ribosomal_L22"/>
    <property type="match status" value="1"/>
</dbReference>
<dbReference type="GO" id="GO:0015934">
    <property type="term" value="C:large ribosomal subunit"/>
    <property type="evidence" value="ECO:0007669"/>
    <property type="project" value="InterPro"/>
</dbReference>
<dbReference type="InterPro" id="IPR047867">
    <property type="entry name" value="Ribosomal_uL22_bac/org-type"/>
</dbReference>
<dbReference type="PANTHER" id="PTHR13501">
    <property type="entry name" value="CHLOROPLAST 50S RIBOSOMAL PROTEIN L22-RELATED"/>
    <property type="match status" value="1"/>
</dbReference>
<dbReference type="GO" id="GO:0003735">
    <property type="term" value="F:structural constituent of ribosome"/>
    <property type="evidence" value="ECO:0007669"/>
    <property type="project" value="InterPro"/>
</dbReference>
<dbReference type="PROSITE" id="PS51257">
    <property type="entry name" value="PROKAR_LIPOPROTEIN"/>
    <property type="match status" value="1"/>
</dbReference>
<dbReference type="OrthoDB" id="1840754at2759"/>
<dbReference type="PANTHER" id="PTHR13501:SF10">
    <property type="entry name" value="LARGE RIBOSOMAL SUBUNIT PROTEIN UL22M"/>
    <property type="match status" value="1"/>
</dbReference>
<reference evidence="6" key="2">
    <citation type="submission" date="2013-10" db="EMBL/GenBank/DDBJ databases">
        <authorList>
            <person name="Aslett M."/>
        </authorList>
    </citation>
    <scope>NUCLEOTIDE SEQUENCE</scope>
    <source>
        <strain evidence="6">Houghton</strain>
    </source>
</reference>
<protein>
    <submittedName>
        <fullName evidence="6">50S ribosomal protein L22, putative</fullName>
    </submittedName>
</protein>
<dbReference type="AlphaFoldDB" id="U6GFV7"/>
<sequence length="246" mass="26889">MRLARSWAVRISACLALLLIACILEATADSLKRRPSCLLFTTKVPSLTPPEAQSFPHQLGVSPSGLHSRHSFVSVFPVNSPARISFPTERLLQIHLASDSALCAKLSFLAPPDPITLDEAEAADGGAPALERTLPPPYVECNARYLRLSPIKTRRVIQELRGKSLAGALAHLATSPRRPAFAVFRAIESAIANAVNLHGDQKIKPQLVSVTATNGPVMKRPFFKARGRMNIWRRPTTHIKVIIKAF</sequence>
<gene>
    <name evidence="6" type="ORF">EAH_00031000</name>
</gene>
<keyword evidence="5" id="KW-0732">Signal</keyword>
<dbReference type="VEuPathDB" id="ToxoDB:EAH_00031000"/>
<organism evidence="6 7">
    <name type="scientific">Eimeria acervulina</name>
    <name type="common">Coccidian parasite</name>
    <dbReference type="NCBI Taxonomy" id="5801"/>
    <lineage>
        <taxon>Eukaryota</taxon>
        <taxon>Sar</taxon>
        <taxon>Alveolata</taxon>
        <taxon>Apicomplexa</taxon>
        <taxon>Conoidasida</taxon>
        <taxon>Coccidia</taxon>
        <taxon>Eucoccidiorida</taxon>
        <taxon>Eimeriorina</taxon>
        <taxon>Eimeriidae</taxon>
        <taxon>Eimeria</taxon>
    </lineage>
</organism>
<dbReference type="InterPro" id="IPR036394">
    <property type="entry name" value="Ribosomal_uL22_sf"/>
</dbReference>
<dbReference type="GO" id="GO:0006412">
    <property type="term" value="P:translation"/>
    <property type="evidence" value="ECO:0007669"/>
    <property type="project" value="InterPro"/>
</dbReference>
<dbReference type="Proteomes" id="UP000018050">
    <property type="component" value="Unassembled WGS sequence"/>
</dbReference>
<dbReference type="RefSeq" id="XP_013251576.1">
    <property type="nucleotide sequence ID" value="XM_013396122.1"/>
</dbReference>
<evidence type="ECO:0000313" key="6">
    <source>
        <dbReference type="EMBL" id="CDI78178.1"/>
    </source>
</evidence>
<keyword evidence="7" id="KW-1185">Reference proteome</keyword>
<evidence type="ECO:0000256" key="1">
    <source>
        <dbReference type="ARBA" id="ARBA00009451"/>
    </source>
</evidence>
<keyword evidence="2 4" id="KW-0689">Ribosomal protein</keyword>
<feature type="chain" id="PRO_5004670548" evidence="5">
    <location>
        <begin position="29"/>
        <end position="246"/>
    </location>
</feature>
<dbReference type="Gene3D" id="3.90.470.10">
    <property type="entry name" value="Ribosomal protein L22/L17"/>
    <property type="match status" value="1"/>
</dbReference>
<evidence type="ECO:0000256" key="3">
    <source>
        <dbReference type="ARBA" id="ARBA00023274"/>
    </source>
</evidence>
<evidence type="ECO:0000313" key="7">
    <source>
        <dbReference type="Proteomes" id="UP000018050"/>
    </source>
</evidence>
<dbReference type="SUPFAM" id="SSF54843">
    <property type="entry name" value="Ribosomal protein L22"/>
    <property type="match status" value="1"/>
</dbReference>
<dbReference type="Pfam" id="PF00237">
    <property type="entry name" value="Ribosomal_L22"/>
    <property type="match status" value="1"/>
</dbReference>
<comment type="similarity">
    <text evidence="1 4">Belongs to the universal ribosomal protein uL22 family.</text>
</comment>
<accession>U6GFV7</accession>
<proteinExistence type="inferred from homology"/>
<evidence type="ECO:0000256" key="4">
    <source>
        <dbReference type="RuleBase" id="RU004005"/>
    </source>
</evidence>
<dbReference type="EMBL" id="HG670829">
    <property type="protein sequence ID" value="CDI78178.1"/>
    <property type="molecule type" value="Genomic_DNA"/>
</dbReference>
<name>U6GFV7_EIMAC</name>
<evidence type="ECO:0000256" key="5">
    <source>
        <dbReference type="SAM" id="SignalP"/>
    </source>
</evidence>
<evidence type="ECO:0000256" key="2">
    <source>
        <dbReference type="ARBA" id="ARBA00022980"/>
    </source>
</evidence>
<dbReference type="GeneID" id="25271170"/>
<reference evidence="6" key="1">
    <citation type="submission" date="2013-10" db="EMBL/GenBank/DDBJ databases">
        <title>Genomic analysis of the causative agents of coccidiosis in chickens.</title>
        <authorList>
            <person name="Reid A.J."/>
            <person name="Blake D."/>
            <person name="Billington K."/>
            <person name="Browne H."/>
            <person name="Dunn M."/>
            <person name="Hung S."/>
            <person name="Kawahara F."/>
            <person name="Miranda-Saavedra D."/>
            <person name="Mourier T."/>
            <person name="Nagra H."/>
            <person name="Otto T.D."/>
            <person name="Rawlings N."/>
            <person name="Sanchez A."/>
            <person name="Sanders M."/>
            <person name="Subramaniam C."/>
            <person name="Tay Y."/>
            <person name="Dear P."/>
            <person name="Doerig C."/>
            <person name="Gruber A."/>
            <person name="Parkinson J."/>
            <person name="Shirley M."/>
            <person name="Wan K.L."/>
            <person name="Berriman M."/>
            <person name="Tomley F."/>
            <person name="Pain A."/>
        </authorList>
    </citation>
    <scope>NUCLEOTIDE SEQUENCE</scope>
    <source>
        <strain evidence="6">Houghton</strain>
    </source>
</reference>